<dbReference type="EMBL" id="JBHTMC010000020">
    <property type="protein sequence ID" value="MFD1263936.1"/>
    <property type="molecule type" value="Genomic_DNA"/>
</dbReference>
<name>A0ABW3WD51_9RHOO</name>
<sequence>MYPIHDTDAQLLLATFMASKRRPAALAEIVAAAEFMGCPVTAPRAWVSAFEQLSTHGLLVAAGDGYALAPAAQEMASGLPKKAESDERVFLVRERLSAYKAPASSAAVVVSEAQFEAALAAHAALAQQGGKNLLMPKPKRDDDDRPRRPQGRRPFGGPRRRA</sequence>
<feature type="compositionally biased region" description="Low complexity" evidence="1">
    <location>
        <begin position="152"/>
        <end position="162"/>
    </location>
</feature>
<protein>
    <submittedName>
        <fullName evidence="2">Uncharacterized protein</fullName>
    </submittedName>
</protein>
<proteinExistence type="predicted"/>
<evidence type="ECO:0000313" key="2">
    <source>
        <dbReference type="EMBL" id="MFD1263936.1"/>
    </source>
</evidence>
<reference evidence="3" key="1">
    <citation type="journal article" date="2019" name="Int. J. Syst. Evol. Microbiol.">
        <title>The Global Catalogue of Microorganisms (GCM) 10K type strain sequencing project: providing services to taxonomists for standard genome sequencing and annotation.</title>
        <authorList>
            <consortium name="The Broad Institute Genomics Platform"/>
            <consortium name="The Broad Institute Genome Sequencing Center for Infectious Disease"/>
            <person name="Wu L."/>
            <person name="Ma J."/>
        </authorList>
    </citation>
    <scope>NUCLEOTIDE SEQUENCE [LARGE SCALE GENOMIC DNA]</scope>
    <source>
        <strain evidence="3">CCUG 48884</strain>
    </source>
</reference>
<feature type="region of interest" description="Disordered" evidence="1">
    <location>
        <begin position="129"/>
        <end position="162"/>
    </location>
</feature>
<gene>
    <name evidence="2" type="ORF">ACFQ4M_10085</name>
</gene>
<dbReference type="RefSeq" id="WP_277832550.1">
    <property type="nucleotide sequence ID" value="NZ_JARQZE010000005.1"/>
</dbReference>
<organism evidence="2 3">
    <name type="scientific">Thauera mechernichensis</name>
    <dbReference type="NCBI Taxonomy" id="82788"/>
    <lineage>
        <taxon>Bacteria</taxon>
        <taxon>Pseudomonadati</taxon>
        <taxon>Pseudomonadota</taxon>
        <taxon>Betaproteobacteria</taxon>
        <taxon>Rhodocyclales</taxon>
        <taxon>Zoogloeaceae</taxon>
        <taxon>Thauera</taxon>
    </lineage>
</organism>
<evidence type="ECO:0000313" key="3">
    <source>
        <dbReference type="Proteomes" id="UP001597158"/>
    </source>
</evidence>
<dbReference type="Proteomes" id="UP001597158">
    <property type="component" value="Unassembled WGS sequence"/>
</dbReference>
<feature type="compositionally biased region" description="Basic and acidic residues" evidence="1">
    <location>
        <begin position="138"/>
        <end position="147"/>
    </location>
</feature>
<comment type="caution">
    <text evidence="2">The sequence shown here is derived from an EMBL/GenBank/DDBJ whole genome shotgun (WGS) entry which is preliminary data.</text>
</comment>
<evidence type="ECO:0000256" key="1">
    <source>
        <dbReference type="SAM" id="MobiDB-lite"/>
    </source>
</evidence>
<keyword evidence="3" id="KW-1185">Reference proteome</keyword>
<accession>A0ABW3WD51</accession>